<dbReference type="Gene3D" id="3.30.460.10">
    <property type="entry name" value="Beta Polymerase, domain 2"/>
    <property type="match status" value="1"/>
</dbReference>
<dbReference type="PANTHER" id="PTHR37030">
    <property type="entry name" value="NUCLEOTIDYLTRANSFERASE"/>
    <property type="match status" value="1"/>
</dbReference>
<gene>
    <name evidence="2" type="ORF">E7203_11240</name>
</gene>
<organism evidence="2 3">
    <name type="scientific">Selenomonas ruminantium</name>
    <dbReference type="NCBI Taxonomy" id="971"/>
    <lineage>
        <taxon>Bacteria</taxon>
        <taxon>Bacillati</taxon>
        <taxon>Bacillota</taxon>
        <taxon>Negativicutes</taxon>
        <taxon>Selenomonadales</taxon>
        <taxon>Selenomonadaceae</taxon>
        <taxon>Selenomonas</taxon>
    </lineage>
</organism>
<evidence type="ECO:0000313" key="2">
    <source>
        <dbReference type="EMBL" id="MBE6086008.1"/>
    </source>
</evidence>
<evidence type="ECO:0000259" key="1">
    <source>
        <dbReference type="Pfam" id="PF01909"/>
    </source>
</evidence>
<protein>
    <submittedName>
        <fullName evidence="2">Nucleotidyltransferase domain-containing protein</fullName>
    </submittedName>
</protein>
<comment type="caution">
    <text evidence="2">The sequence shown here is derived from an EMBL/GenBank/DDBJ whole genome shotgun (WGS) entry which is preliminary data.</text>
</comment>
<dbReference type="Proteomes" id="UP000772151">
    <property type="component" value="Unassembled WGS sequence"/>
</dbReference>
<proteinExistence type="predicted"/>
<name>A0A927ZZW2_SELRU</name>
<dbReference type="PANTHER" id="PTHR37030:SF1">
    <property type="entry name" value="NUCLEOTIDYLTRANSFERASE"/>
    <property type="match status" value="1"/>
</dbReference>
<accession>A0A927ZZW2</accession>
<dbReference type="RefSeq" id="WP_303670108.1">
    <property type="nucleotide sequence ID" value="NZ_SVCA01000011.1"/>
</dbReference>
<dbReference type="SUPFAM" id="SSF81301">
    <property type="entry name" value="Nucleotidyltransferase"/>
    <property type="match status" value="1"/>
</dbReference>
<dbReference type="EMBL" id="SVCA01000011">
    <property type="protein sequence ID" value="MBE6086008.1"/>
    <property type="molecule type" value="Genomic_DNA"/>
</dbReference>
<dbReference type="InterPro" id="IPR043519">
    <property type="entry name" value="NT_sf"/>
</dbReference>
<dbReference type="CDD" id="cd05403">
    <property type="entry name" value="NT_KNTase_like"/>
    <property type="match status" value="1"/>
</dbReference>
<dbReference type="Pfam" id="PF01909">
    <property type="entry name" value="NTP_transf_2"/>
    <property type="match status" value="1"/>
</dbReference>
<sequence length="104" mass="11784">MLTQEIELIKNQFVSRLSPKRIYLFGSFAEGRETEDSDFDFYIIVADGTTNLVDLTAEAYKAIRHVRSRAVDIIIGTESSFEGRKMKMGIENEVMNKGVLLYAA</sequence>
<evidence type="ECO:0000313" key="3">
    <source>
        <dbReference type="Proteomes" id="UP000772151"/>
    </source>
</evidence>
<dbReference type="GO" id="GO:0016779">
    <property type="term" value="F:nucleotidyltransferase activity"/>
    <property type="evidence" value="ECO:0007669"/>
    <property type="project" value="InterPro"/>
</dbReference>
<reference evidence="2" key="1">
    <citation type="submission" date="2019-04" db="EMBL/GenBank/DDBJ databases">
        <title>Evolution of Biomass-Degrading Anaerobic Consortia Revealed by Metagenomics.</title>
        <authorList>
            <person name="Peng X."/>
        </authorList>
    </citation>
    <scope>NUCLEOTIDE SEQUENCE</scope>
    <source>
        <strain evidence="2">SIG242</strain>
    </source>
</reference>
<dbReference type="AlphaFoldDB" id="A0A927ZZW2"/>
<dbReference type="InterPro" id="IPR002934">
    <property type="entry name" value="Polymerase_NTP_transf_dom"/>
</dbReference>
<feature type="domain" description="Polymerase nucleotidyl transferase" evidence="1">
    <location>
        <begin position="8"/>
        <end position="84"/>
    </location>
</feature>